<evidence type="ECO:0000313" key="5">
    <source>
        <dbReference type="EMBL" id="KAL1304316.1"/>
    </source>
</evidence>
<comment type="similarity">
    <text evidence="1 4">Belongs to the enoyl-CoA hydratase/isomerase family.</text>
</comment>
<accession>A0ABR3PDU7</accession>
<sequence length="276" mass="30318">MQTQPPKVEGVRITNPAPHVLLVTIDREKQMNSIPFKLHWRMDALFRWFDEQPDLRVAIITGAGKKAFCAGQDLIELNSRDSKKVNSEPWLEWHPPSGFAGISRRVGKKPIVAAVNGFALGGGFEIVLNCDLTIAAPGASFGLPEVLRGLYAGAGGIPRLVRNLGLPLAGEIAMTGRRLSATEAKDLRLINRIACSQEMVVDEAVQLAAQIAAISPDSIIVTRAALREVWESASVERAYQNVDDRFSRKLFEGENVREGLEAFAEKRSPVWKPSKL</sequence>
<dbReference type="Gene3D" id="1.10.12.10">
    <property type="entry name" value="Lyase 2-enoyl-coa Hydratase, Chain A, domain 2"/>
    <property type="match status" value="1"/>
</dbReference>
<dbReference type="PANTHER" id="PTHR11941">
    <property type="entry name" value="ENOYL-COA HYDRATASE-RELATED"/>
    <property type="match status" value="1"/>
</dbReference>
<evidence type="ECO:0000256" key="3">
    <source>
        <dbReference type="ARBA" id="ARBA00023239"/>
    </source>
</evidence>
<dbReference type="InterPro" id="IPR018376">
    <property type="entry name" value="Enoyl-CoA_hyd/isom_CS"/>
</dbReference>
<dbReference type="InterPro" id="IPR029045">
    <property type="entry name" value="ClpP/crotonase-like_dom_sf"/>
</dbReference>
<evidence type="ECO:0000313" key="6">
    <source>
        <dbReference type="Proteomes" id="UP001562354"/>
    </source>
</evidence>
<dbReference type="Pfam" id="PF00378">
    <property type="entry name" value="ECH_1"/>
    <property type="match status" value="1"/>
</dbReference>
<comment type="caution">
    <text evidence="5">The sequence shown here is derived from an EMBL/GenBank/DDBJ whole genome shotgun (WGS) entry which is preliminary data.</text>
</comment>
<name>A0ABR3PDU7_9PEZI</name>
<evidence type="ECO:0000256" key="4">
    <source>
        <dbReference type="RuleBase" id="RU003707"/>
    </source>
</evidence>
<dbReference type="EMBL" id="JBFMKM010000009">
    <property type="protein sequence ID" value="KAL1304316.1"/>
    <property type="molecule type" value="Genomic_DNA"/>
</dbReference>
<dbReference type="PROSITE" id="PS00166">
    <property type="entry name" value="ENOYL_COA_HYDRATASE"/>
    <property type="match status" value="1"/>
</dbReference>
<protein>
    <recommendedName>
        <fullName evidence="7">Enoyl-CoA hydratase</fullName>
    </recommendedName>
</protein>
<keyword evidence="6" id="KW-1185">Reference proteome</keyword>
<keyword evidence="2" id="KW-0843">Virulence</keyword>
<dbReference type="Proteomes" id="UP001562354">
    <property type="component" value="Unassembled WGS sequence"/>
</dbReference>
<dbReference type="InterPro" id="IPR014748">
    <property type="entry name" value="Enoyl-CoA_hydra_C"/>
</dbReference>
<gene>
    <name evidence="5" type="ORF">AAFC00_000719</name>
</gene>
<dbReference type="GeneID" id="95974422"/>
<dbReference type="RefSeq" id="XP_069200591.1">
    <property type="nucleotide sequence ID" value="XM_069347324.1"/>
</dbReference>
<dbReference type="Gene3D" id="3.90.226.10">
    <property type="entry name" value="2-enoyl-CoA Hydratase, Chain A, domain 1"/>
    <property type="match status" value="1"/>
</dbReference>
<evidence type="ECO:0000256" key="2">
    <source>
        <dbReference type="ARBA" id="ARBA00023026"/>
    </source>
</evidence>
<evidence type="ECO:0000256" key="1">
    <source>
        <dbReference type="ARBA" id="ARBA00005254"/>
    </source>
</evidence>
<dbReference type="SUPFAM" id="SSF52096">
    <property type="entry name" value="ClpP/crotonase"/>
    <property type="match status" value="1"/>
</dbReference>
<reference evidence="5 6" key="1">
    <citation type="submission" date="2024-07" db="EMBL/GenBank/DDBJ databases">
        <title>Draft sequence of the Neodothiora populina.</title>
        <authorList>
            <person name="Drown D.D."/>
            <person name="Schuette U.S."/>
            <person name="Buechlein A.B."/>
            <person name="Rusch D.R."/>
            <person name="Winton L.W."/>
            <person name="Adams G.A."/>
        </authorList>
    </citation>
    <scope>NUCLEOTIDE SEQUENCE [LARGE SCALE GENOMIC DNA]</scope>
    <source>
        <strain evidence="5 6">CPC 39397</strain>
    </source>
</reference>
<dbReference type="CDD" id="cd06558">
    <property type="entry name" value="crotonase-like"/>
    <property type="match status" value="1"/>
</dbReference>
<proteinExistence type="inferred from homology"/>
<evidence type="ECO:0008006" key="7">
    <source>
        <dbReference type="Google" id="ProtNLM"/>
    </source>
</evidence>
<keyword evidence="3" id="KW-0456">Lyase</keyword>
<dbReference type="InterPro" id="IPR001753">
    <property type="entry name" value="Enoyl-CoA_hydra/iso"/>
</dbReference>
<dbReference type="PANTHER" id="PTHR11941:SF68">
    <property type="entry name" value="CARNITINYL-COA DEHYDRATASE"/>
    <property type="match status" value="1"/>
</dbReference>
<organism evidence="5 6">
    <name type="scientific">Neodothiora populina</name>
    <dbReference type="NCBI Taxonomy" id="2781224"/>
    <lineage>
        <taxon>Eukaryota</taxon>
        <taxon>Fungi</taxon>
        <taxon>Dikarya</taxon>
        <taxon>Ascomycota</taxon>
        <taxon>Pezizomycotina</taxon>
        <taxon>Dothideomycetes</taxon>
        <taxon>Dothideomycetidae</taxon>
        <taxon>Dothideales</taxon>
        <taxon>Dothioraceae</taxon>
        <taxon>Neodothiora</taxon>
    </lineage>
</organism>